<dbReference type="EMBL" id="REGN01003413">
    <property type="protein sequence ID" value="RNA22709.1"/>
    <property type="molecule type" value="Genomic_DNA"/>
</dbReference>
<gene>
    <name evidence="1" type="ORF">BpHYR1_036837</name>
</gene>
<keyword evidence="2" id="KW-1185">Reference proteome</keyword>
<organism evidence="1 2">
    <name type="scientific">Brachionus plicatilis</name>
    <name type="common">Marine rotifer</name>
    <name type="synonym">Brachionus muelleri</name>
    <dbReference type="NCBI Taxonomy" id="10195"/>
    <lineage>
        <taxon>Eukaryota</taxon>
        <taxon>Metazoa</taxon>
        <taxon>Spiralia</taxon>
        <taxon>Gnathifera</taxon>
        <taxon>Rotifera</taxon>
        <taxon>Eurotatoria</taxon>
        <taxon>Monogononta</taxon>
        <taxon>Pseudotrocha</taxon>
        <taxon>Ploima</taxon>
        <taxon>Brachionidae</taxon>
        <taxon>Brachionus</taxon>
    </lineage>
</organism>
<protein>
    <submittedName>
        <fullName evidence="1">Uncharacterized protein</fullName>
    </submittedName>
</protein>
<sequence length="111" mass="13071">MNYYLLHRLFFCHQKKIRDEKISFEFYIHISLLGFNQSANGLKFTVFTYLYFGSKSNIKNRSFDDHNSTLTVSVCERVFSPNKLIRILFMVLRGDDIYGQSLGNKPKESND</sequence>
<evidence type="ECO:0000313" key="2">
    <source>
        <dbReference type="Proteomes" id="UP000276133"/>
    </source>
</evidence>
<evidence type="ECO:0000313" key="1">
    <source>
        <dbReference type="EMBL" id="RNA22709.1"/>
    </source>
</evidence>
<dbReference type="AlphaFoldDB" id="A0A3M7RGW4"/>
<dbReference type="Proteomes" id="UP000276133">
    <property type="component" value="Unassembled WGS sequence"/>
</dbReference>
<accession>A0A3M7RGW4</accession>
<proteinExistence type="predicted"/>
<reference evidence="1 2" key="1">
    <citation type="journal article" date="2018" name="Sci. Rep.">
        <title>Genomic signatures of local adaptation to the degree of environmental predictability in rotifers.</title>
        <authorList>
            <person name="Franch-Gras L."/>
            <person name="Hahn C."/>
            <person name="Garcia-Roger E.M."/>
            <person name="Carmona M.J."/>
            <person name="Serra M."/>
            <person name="Gomez A."/>
        </authorList>
    </citation>
    <scope>NUCLEOTIDE SEQUENCE [LARGE SCALE GENOMIC DNA]</scope>
    <source>
        <strain evidence="1">HYR1</strain>
    </source>
</reference>
<comment type="caution">
    <text evidence="1">The sequence shown here is derived from an EMBL/GenBank/DDBJ whole genome shotgun (WGS) entry which is preliminary data.</text>
</comment>
<name>A0A3M7RGW4_BRAPC</name>